<evidence type="ECO:0000313" key="6">
    <source>
        <dbReference type="EMBL" id="QKG20930.1"/>
    </source>
</evidence>
<gene>
    <name evidence="6" type="ORF">ACTIVE_2568</name>
</gene>
<proteinExistence type="predicted"/>
<dbReference type="InterPro" id="IPR036271">
    <property type="entry name" value="Tet_transcr_reg_TetR-rel_C_sf"/>
</dbReference>
<evidence type="ECO:0000256" key="3">
    <source>
        <dbReference type="ARBA" id="ARBA00023163"/>
    </source>
</evidence>
<keyword evidence="1" id="KW-0805">Transcription regulation</keyword>
<organism evidence="6 7">
    <name type="scientific">Actinomadura verrucosospora</name>
    <dbReference type="NCBI Taxonomy" id="46165"/>
    <lineage>
        <taxon>Bacteria</taxon>
        <taxon>Bacillati</taxon>
        <taxon>Actinomycetota</taxon>
        <taxon>Actinomycetes</taxon>
        <taxon>Streptosporangiales</taxon>
        <taxon>Thermomonosporaceae</taxon>
        <taxon>Actinomadura</taxon>
    </lineage>
</organism>
<dbReference type="RefSeq" id="WP_173095279.1">
    <property type="nucleotide sequence ID" value="NZ_CP053892.1"/>
</dbReference>
<dbReference type="AlphaFoldDB" id="A0A7D3VRT5"/>
<dbReference type="InterPro" id="IPR025996">
    <property type="entry name" value="MT1864/Rv1816-like_C"/>
</dbReference>
<feature type="DNA-binding region" description="H-T-H motif" evidence="4">
    <location>
        <begin position="28"/>
        <end position="47"/>
    </location>
</feature>
<sequence>MPRAGLTPDKVVEVAADVADETGLERLTLAAVAKRCGVSLPGLYKHVDGLDAVKRGIAMLAVAEMAARLAAAAAGVTGREALAELSAAYRAYAAAHPGRYAASVRAPAPGDAEHDAVSDRAIAVIASAFKGYRLDGGDLVHAIRMWRIACHGFASLERETAFGLPESLDETFGRLVDALDEAFRKMAP</sequence>
<name>A0A7D3VRT5_ACTVE</name>
<dbReference type="Proteomes" id="UP000501240">
    <property type="component" value="Chromosome"/>
</dbReference>
<dbReference type="Gene3D" id="1.10.357.10">
    <property type="entry name" value="Tetracycline Repressor, domain 2"/>
    <property type="match status" value="1"/>
</dbReference>
<feature type="domain" description="HTH tetR-type" evidence="5">
    <location>
        <begin position="5"/>
        <end position="65"/>
    </location>
</feature>
<evidence type="ECO:0000256" key="2">
    <source>
        <dbReference type="ARBA" id="ARBA00023125"/>
    </source>
</evidence>
<dbReference type="GO" id="GO:0000976">
    <property type="term" value="F:transcription cis-regulatory region binding"/>
    <property type="evidence" value="ECO:0007669"/>
    <property type="project" value="TreeGrafter"/>
</dbReference>
<dbReference type="InterPro" id="IPR050109">
    <property type="entry name" value="HTH-type_TetR-like_transc_reg"/>
</dbReference>
<dbReference type="PANTHER" id="PTHR30055">
    <property type="entry name" value="HTH-TYPE TRANSCRIPTIONAL REGULATOR RUTR"/>
    <property type="match status" value="1"/>
</dbReference>
<dbReference type="SUPFAM" id="SSF48498">
    <property type="entry name" value="Tetracyclin repressor-like, C-terminal domain"/>
    <property type="match status" value="1"/>
</dbReference>
<evidence type="ECO:0000256" key="1">
    <source>
        <dbReference type="ARBA" id="ARBA00023015"/>
    </source>
</evidence>
<dbReference type="Gene3D" id="1.10.10.60">
    <property type="entry name" value="Homeodomain-like"/>
    <property type="match status" value="1"/>
</dbReference>
<accession>A0A7D3VRT5</accession>
<dbReference type="InterPro" id="IPR001647">
    <property type="entry name" value="HTH_TetR"/>
</dbReference>
<keyword evidence="7" id="KW-1185">Reference proteome</keyword>
<dbReference type="EMBL" id="CP053892">
    <property type="protein sequence ID" value="QKG20930.1"/>
    <property type="molecule type" value="Genomic_DNA"/>
</dbReference>
<dbReference type="InterPro" id="IPR009057">
    <property type="entry name" value="Homeodomain-like_sf"/>
</dbReference>
<dbReference type="Pfam" id="PF13305">
    <property type="entry name" value="TetR_C_33"/>
    <property type="match status" value="1"/>
</dbReference>
<dbReference type="PROSITE" id="PS50977">
    <property type="entry name" value="HTH_TETR_2"/>
    <property type="match status" value="1"/>
</dbReference>
<dbReference type="Pfam" id="PF00440">
    <property type="entry name" value="TetR_N"/>
    <property type="match status" value="1"/>
</dbReference>
<dbReference type="PANTHER" id="PTHR30055:SF239">
    <property type="entry name" value="TRANSCRIPTIONAL REGULATORY PROTEIN"/>
    <property type="match status" value="1"/>
</dbReference>
<protein>
    <submittedName>
        <fullName evidence="6">TetR family transcriptional regulator</fullName>
    </submittedName>
</protein>
<keyword evidence="2 4" id="KW-0238">DNA-binding</keyword>
<reference evidence="6 7" key="1">
    <citation type="submission" date="2020-05" db="EMBL/GenBank/DDBJ databases">
        <title>Actinomadura verrucosospora NRRL-B18236 (PFL_A860) Genome sequencing and assembly.</title>
        <authorList>
            <person name="Samborskyy M."/>
        </authorList>
    </citation>
    <scope>NUCLEOTIDE SEQUENCE [LARGE SCALE GENOMIC DNA]</scope>
    <source>
        <strain evidence="6 7">NRRL:B18236</strain>
    </source>
</reference>
<keyword evidence="3" id="KW-0804">Transcription</keyword>
<evidence type="ECO:0000313" key="7">
    <source>
        <dbReference type="Proteomes" id="UP000501240"/>
    </source>
</evidence>
<dbReference type="GO" id="GO:0003700">
    <property type="term" value="F:DNA-binding transcription factor activity"/>
    <property type="evidence" value="ECO:0007669"/>
    <property type="project" value="TreeGrafter"/>
</dbReference>
<evidence type="ECO:0000259" key="5">
    <source>
        <dbReference type="PROSITE" id="PS50977"/>
    </source>
</evidence>
<dbReference type="SUPFAM" id="SSF46689">
    <property type="entry name" value="Homeodomain-like"/>
    <property type="match status" value="1"/>
</dbReference>
<evidence type="ECO:0000256" key="4">
    <source>
        <dbReference type="PROSITE-ProRule" id="PRU00335"/>
    </source>
</evidence>